<evidence type="ECO:0000256" key="1">
    <source>
        <dbReference type="PROSITE-ProRule" id="PRU00042"/>
    </source>
</evidence>
<dbReference type="EMBL" id="JAOYFB010000038">
    <property type="protein sequence ID" value="KAK4025283.1"/>
    <property type="molecule type" value="Genomic_DNA"/>
</dbReference>
<comment type="caution">
    <text evidence="3">The sequence shown here is derived from an EMBL/GenBank/DDBJ whole genome shotgun (WGS) entry which is preliminary data.</text>
</comment>
<keyword evidence="1" id="KW-0479">Metal-binding</keyword>
<evidence type="ECO:0000313" key="3">
    <source>
        <dbReference type="EMBL" id="KAK4025283.1"/>
    </source>
</evidence>
<evidence type="ECO:0000259" key="2">
    <source>
        <dbReference type="PROSITE" id="PS50157"/>
    </source>
</evidence>
<proteinExistence type="predicted"/>
<dbReference type="Proteomes" id="UP001234178">
    <property type="component" value="Unassembled WGS sequence"/>
</dbReference>
<organism evidence="3 4">
    <name type="scientific">Daphnia magna</name>
    <dbReference type="NCBI Taxonomy" id="35525"/>
    <lineage>
        <taxon>Eukaryota</taxon>
        <taxon>Metazoa</taxon>
        <taxon>Ecdysozoa</taxon>
        <taxon>Arthropoda</taxon>
        <taxon>Crustacea</taxon>
        <taxon>Branchiopoda</taxon>
        <taxon>Diplostraca</taxon>
        <taxon>Cladocera</taxon>
        <taxon>Anomopoda</taxon>
        <taxon>Daphniidae</taxon>
        <taxon>Daphnia</taxon>
    </lineage>
</organism>
<accession>A0ABR0AJL6</accession>
<keyword evidence="4" id="KW-1185">Reference proteome</keyword>
<gene>
    <name evidence="3" type="ORF">OUZ56_014358</name>
</gene>
<keyword evidence="1" id="KW-0863">Zinc-finger</keyword>
<reference evidence="3 4" key="1">
    <citation type="journal article" date="2023" name="Nucleic Acids Res.">
        <title>The hologenome of Daphnia magna reveals possible DNA methylation and microbiome-mediated evolution of the host genome.</title>
        <authorList>
            <person name="Chaturvedi A."/>
            <person name="Li X."/>
            <person name="Dhandapani V."/>
            <person name="Marshall H."/>
            <person name="Kissane S."/>
            <person name="Cuenca-Cambronero M."/>
            <person name="Asole G."/>
            <person name="Calvet F."/>
            <person name="Ruiz-Romero M."/>
            <person name="Marangio P."/>
            <person name="Guigo R."/>
            <person name="Rago D."/>
            <person name="Mirbahai L."/>
            <person name="Eastwood N."/>
            <person name="Colbourne J.K."/>
            <person name="Zhou J."/>
            <person name="Mallon E."/>
            <person name="Orsini L."/>
        </authorList>
    </citation>
    <scope>NUCLEOTIDE SEQUENCE [LARGE SCALE GENOMIC DNA]</scope>
    <source>
        <strain evidence="3">LRV0_1</strain>
    </source>
</reference>
<dbReference type="InterPro" id="IPR013087">
    <property type="entry name" value="Znf_C2H2_type"/>
</dbReference>
<protein>
    <recommendedName>
        <fullName evidence="2">C2H2-type domain-containing protein</fullName>
    </recommendedName>
</protein>
<name>A0ABR0AJL6_9CRUS</name>
<evidence type="ECO:0000313" key="4">
    <source>
        <dbReference type="Proteomes" id="UP001234178"/>
    </source>
</evidence>
<feature type="domain" description="C2H2-type" evidence="2">
    <location>
        <begin position="52"/>
        <end position="82"/>
    </location>
</feature>
<sequence>MSSPQIANVCHSHEEIYRNTQVVMENQSTLVEADAVHHRLSNQVNSVIHLPYRCYDCSQSFFGLEQLTQHFLEKPLHTSQTSLLYQI</sequence>
<dbReference type="PROSITE" id="PS50157">
    <property type="entry name" value="ZINC_FINGER_C2H2_2"/>
    <property type="match status" value="1"/>
</dbReference>
<keyword evidence="1" id="KW-0862">Zinc</keyword>